<feature type="chain" id="PRO_5030756953" evidence="3">
    <location>
        <begin position="21"/>
        <end position="593"/>
    </location>
</feature>
<dbReference type="Gene3D" id="3.20.20.80">
    <property type="entry name" value="Glycosidases"/>
    <property type="match status" value="1"/>
</dbReference>
<sequence>MRLPALLLSLVLLPALSCQSQNTVFTRSANTDWAKGIVWYQIFPERFRNGDTANDPTPEEVPGAYPSWRVHPWGSDWFEVQPYEQKKSKLFYDVVYFRRYGGDLIGVIEKLDYLKKLGVDAIYFNPLFEAASLHKYDGASFHHIDNNFGADSKGDLERLKQAAETEEPSTWIWTSADSVFLRLIREAHKRDIRIVMDGVFNHTGPEFFAFEDVRKNGPQSRYADWYDIKSWDDPATPQNEFDYAGWWGFKGLPEFYEDENGFRPAVWNYIFHATARWMDPNGDGDPSDGIDGWRLDVADQVAPVFWKKWYRHIKEINPGALIVAELWDEASEAVKDQRFDGAMNYPFAYAMVDFFMDKNTAIDAAELAARLQKLYKAYGRNTLSLMWNLIDSHDTDRMASMILNPDLNFDRMRSPRDNPGYRVRKPNDTERQKQKLVAAFQMTFIGAPMIYYGTEAGMWGSDDPDDRKPMLWDDMVYANEKHHPLPGKTRPDDKNQFDRSLFDYYRRLIQMRRDYPALSGGDFSVAEEFTSGDMVAFYRSTPGQRLLAAFNRGDAPRALRVPDNSIAQVVWGEDSRPLTVGPRSFLVIRLKKK</sequence>
<keyword evidence="2" id="KW-0326">Glycosidase</keyword>
<gene>
    <name evidence="5" type="ORF">ENJ15_07005</name>
</gene>
<dbReference type="PANTHER" id="PTHR10357:SF210">
    <property type="entry name" value="MALTODEXTRIN GLUCOSIDASE"/>
    <property type="match status" value="1"/>
</dbReference>
<dbReference type="SMART" id="SM00642">
    <property type="entry name" value="Aamy"/>
    <property type="match status" value="1"/>
</dbReference>
<dbReference type="Proteomes" id="UP000885771">
    <property type="component" value="Unassembled WGS sequence"/>
</dbReference>
<dbReference type="CDD" id="cd11338">
    <property type="entry name" value="AmyAc_CMD"/>
    <property type="match status" value="1"/>
</dbReference>
<dbReference type="InterPro" id="IPR006047">
    <property type="entry name" value="GH13_cat_dom"/>
</dbReference>
<keyword evidence="3" id="KW-0732">Signal</keyword>
<name>A0A7V5RQ84_CALAY</name>
<feature type="domain" description="Glycosyl hydrolase family 13 catalytic" evidence="4">
    <location>
        <begin position="41"/>
        <end position="512"/>
    </location>
</feature>
<evidence type="ECO:0000259" key="4">
    <source>
        <dbReference type="SMART" id="SM00642"/>
    </source>
</evidence>
<keyword evidence="1" id="KW-0378">Hydrolase</keyword>
<proteinExistence type="predicted"/>
<dbReference type="SUPFAM" id="SSF51445">
    <property type="entry name" value="(Trans)glycosidases"/>
    <property type="match status" value="1"/>
</dbReference>
<evidence type="ECO:0000256" key="3">
    <source>
        <dbReference type="SAM" id="SignalP"/>
    </source>
</evidence>
<accession>A0A7V5RQ84</accession>
<comment type="caution">
    <text evidence="5">The sequence shown here is derived from an EMBL/GenBank/DDBJ whole genome shotgun (WGS) entry which is preliminary data.</text>
</comment>
<feature type="signal peptide" evidence="3">
    <location>
        <begin position="1"/>
        <end position="20"/>
    </location>
</feature>
<dbReference type="AlphaFoldDB" id="A0A7V5RQ84"/>
<evidence type="ECO:0000256" key="1">
    <source>
        <dbReference type="ARBA" id="ARBA00022801"/>
    </source>
</evidence>
<evidence type="ECO:0000256" key="2">
    <source>
        <dbReference type="ARBA" id="ARBA00023295"/>
    </source>
</evidence>
<dbReference type="InterPro" id="IPR017853">
    <property type="entry name" value="GH"/>
</dbReference>
<evidence type="ECO:0000313" key="5">
    <source>
        <dbReference type="EMBL" id="HHM02748.1"/>
    </source>
</evidence>
<reference evidence="5" key="1">
    <citation type="journal article" date="2020" name="mSystems">
        <title>Genome- and Community-Level Interaction Insights into Carbon Utilization and Element Cycling Functions of Hydrothermarchaeota in Hydrothermal Sediment.</title>
        <authorList>
            <person name="Zhou Z."/>
            <person name="Liu Y."/>
            <person name="Xu W."/>
            <person name="Pan J."/>
            <person name="Luo Z.H."/>
            <person name="Li M."/>
        </authorList>
    </citation>
    <scope>NUCLEOTIDE SEQUENCE [LARGE SCALE GENOMIC DNA]</scope>
    <source>
        <strain evidence="5">HyVt-460</strain>
    </source>
</reference>
<protein>
    <submittedName>
        <fullName evidence="5">DUF3459 domain-containing protein</fullName>
    </submittedName>
</protein>
<organism evidence="5">
    <name type="scientific">Caldithrix abyssi</name>
    <dbReference type="NCBI Taxonomy" id="187145"/>
    <lineage>
        <taxon>Bacteria</taxon>
        <taxon>Pseudomonadati</taxon>
        <taxon>Calditrichota</taxon>
        <taxon>Calditrichia</taxon>
        <taxon>Calditrichales</taxon>
        <taxon>Calditrichaceae</taxon>
        <taxon>Caldithrix</taxon>
    </lineage>
</organism>
<dbReference type="Pfam" id="PF00128">
    <property type="entry name" value="Alpha-amylase"/>
    <property type="match status" value="2"/>
</dbReference>
<dbReference type="EMBL" id="DRLI01000267">
    <property type="protein sequence ID" value="HHM02748.1"/>
    <property type="molecule type" value="Genomic_DNA"/>
</dbReference>
<dbReference type="GO" id="GO:0005975">
    <property type="term" value="P:carbohydrate metabolic process"/>
    <property type="evidence" value="ECO:0007669"/>
    <property type="project" value="InterPro"/>
</dbReference>
<dbReference type="SUPFAM" id="SSF51011">
    <property type="entry name" value="Glycosyl hydrolase domain"/>
    <property type="match status" value="1"/>
</dbReference>
<dbReference type="GO" id="GO:0016798">
    <property type="term" value="F:hydrolase activity, acting on glycosyl bonds"/>
    <property type="evidence" value="ECO:0007669"/>
    <property type="project" value="UniProtKB-KW"/>
</dbReference>
<dbReference type="PANTHER" id="PTHR10357">
    <property type="entry name" value="ALPHA-AMYLASE FAMILY MEMBER"/>
    <property type="match status" value="1"/>
</dbReference>